<sequence>MNNHCFELILITIPCSNCPSLENESKELIEEATEDHNKIEDLQKKIREFNEELSKEAALCSDLESQWGEKRKAYKNEVTASEDDDIMKMILCIAEDREKVNKRFEVSQTDNDFPSGRYLATAEKIESQHINLLYTVEELQELILKQQEQLIKTRLGCDCERKRGFISIDKIRIFHGQQRIH</sequence>
<accession>A0A1A9VKR6</accession>
<dbReference type="EnsemblMetazoa" id="GAUT039945-RA">
    <property type="protein sequence ID" value="GAUT039945-PA"/>
    <property type="gene ID" value="GAUT039945"/>
</dbReference>
<name>A0A1A9VKR6_GLOAU</name>
<dbReference type="STRING" id="7395.A0A1A9VKR6"/>
<dbReference type="VEuPathDB" id="VectorBase:GAUT039945"/>
<dbReference type="Proteomes" id="UP000078200">
    <property type="component" value="Unassembled WGS sequence"/>
</dbReference>
<feature type="coiled-coil region" evidence="1">
    <location>
        <begin position="25"/>
        <end position="66"/>
    </location>
</feature>
<evidence type="ECO:0000313" key="3">
    <source>
        <dbReference type="Proteomes" id="UP000078200"/>
    </source>
</evidence>
<keyword evidence="1" id="KW-0175">Coiled coil</keyword>
<evidence type="ECO:0000313" key="2">
    <source>
        <dbReference type="EnsemblMetazoa" id="GAUT039945-PA"/>
    </source>
</evidence>
<reference evidence="2" key="1">
    <citation type="submission" date="2020-05" db="UniProtKB">
        <authorList>
            <consortium name="EnsemblMetazoa"/>
        </authorList>
    </citation>
    <scope>IDENTIFICATION</scope>
    <source>
        <strain evidence="2">TTRI</strain>
    </source>
</reference>
<proteinExistence type="predicted"/>
<keyword evidence="3" id="KW-1185">Reference proteome</keyword>
<dbReference type="AlphaFoldDB" id="A0A1A9VKR6"/>
<evidence type="ECO:0000256" key="1">
    <source>
        <dbReference type="SAM" id="Coils"/>
    </source>
</evidence>
<protein>
    <submittedName>
        <fullName evidence="2">Rab5-bind domain-containing protein</fullName>
    </submittedName>
</protein>
<organism evidence="2 3">
    <name type="scientific">Glossina austeni</name>
    <name type="common">Savannah tsetse fly</name>
    <dbReference type="NCBI Taxonomy" id="7395"/>
    <lineage>
        <taxon>Eukaryota</taxon>
        <taxon>Metazoa</taxon>
        <taxon>Ecdysozoa</taxon>
        <taxon>Arthropoda</taxon>
        <taxon>Hexapoda</taxon>
        <taxon>Insecta</taxon>
        <taxon>Pterygota</taxon>
        <taxon>Neoptera</taxon>
        <taxon>Endopterygota</taxon>
        <taxon>Diptera</taxon>
        <taxon>Brachycera</taxon>
        <taxon>Muscomorpha</taxon>
        <taxon>Hippoboscoidea</taxon>
        <taxon>Glossinidae</taxon>
        <taxon>Glossina</taxon>
    </lineage>
</organism>